<dbReference type="Gene3D" id="3.40.309.10">
    <property type="entry name" value="Aldehyde Dehydrogenase, Chain A, domain 2"/>
    <property type="match status" value="1"/>
</dbReference>
<dbReference type="InterPro" id="IPR016162">
    <property type="entry name" value="Ald_DH_N"/>
</dbReference>
<dbReference type="InterPro" id="IPR011975">
    <property type="entry name" value="PaaN_2"/>
</dbReference>
<dbReference type="AlphaFoldDB" id="A0A7W8QB40"/>
<dbReference type="GO" id="GO:0003842">
    <property type="term" value="F:L-glutamate gamma-semialdehyde dehydrogenase activity"/>
    <property type="evidence" value="ECO:0007669"/>
    <property type="project" value="TreeGrafter"/>
</dbReference>
<dbReference type="Pfam" id="PF00171">
    <property type="entry name" value="Aldedh"/>
    <property type="match status" value="1"/>
</dbReference>
<reference evidence="4 5" key="1">
    <citation type="submission" date="2020-08" db="EMBL/GenBank/DDBJ databases">
        <title>Genomic Encyclopedia of Type Strains, Phase IV (KMG-V): Genome sequencing to study the core and pangenomes of soil and plant-associated prokaryotes.</title>
        <authorList>
            <person name="Whitman W."/>
        </authorList>
    </citation>
    <scope>NUCLEOTIDE SEQUENCE [LARGE SCALE GENOMIC DNA]</scope>
    <source>
        <strain evidence="4 5">JPY158</strain>
    </source>
</reference>
<keyword evidence="5" id="KW-1185">Reference proteome</keyword>
<name>A0A7W8QB40_PARAM</name>
<proteinExistence type="predicted"/>
<dbReference type="InterPro" id="IPR016161">
    <property type="entry name" value="Ald_DH/histidinol_DH"/>
</dbReference>
<feature type="domain" description="Aldehyde dehydrogenase" evidence="3">
    <location>
        <begin position="87"/>
        <end position="507"/>
    </location>
</feature>
<dbReference type="PANTHER" id="PTHR42862">
    <property type="entry name" value="DELTA-1-PYRROLINE-5-CARBOXYLATE DEHYDROGENASE 1, ISOFORM A-RELATED"/>
    <property type="match status" value="1"/>
</dbReference>
<dbReference type="GO" id="GO:0010133">
    <property type="term" value="P:L-proline catabolic process to L-glutamate"/>
    <property type="evidence" value="ECO:0007669"/>
    <property type="project" value="TreeGrafter"/>
</dbReference>
<dbReference type="EMBL" id="JACHDD010000008">
    <property type="protein sequence ID" value="MBB5426704.1"/>
    <property type="molecule type" value="Genomic_DNA"/>
</dbReference>
<evidence type="ECO:0000313" key="4">
    <source>
        <dbReference type="EMBL" id="MBB5426704.1"/>
    </source>
</evidence>
<sequence length="564" mass="60591">MSHSLFSKHQKTLNEAVAAIHTRGYWSPFSEMPSPRAYGDTAAADGEAAFRRHLGQHFELDQPSNNGTAGKEKSPFGLQLNVRYPKPDADTLFAAVETAQAEWRKAEPKAWVGVSLEILARLHKASFEIAHSVMHTTGQAFMMAFQAGGPHAQDRALEAIAYAWNELRRIPDEAYWEKPQGKNAPLMMAKHYTVVPRGIGLVIGCCTFPTWNSYPGMFASLATGNAVVVKPHPAAILPLAITVRIAREVLAEAGFDPNVVTLFATDPDDGLIVQALATRPEVRLIDFTGSSANGYWLEHHARQASVYTEKAGVNQIIIDSVDDIGPAVRNIAFSLALYSGQMCTAPQNIYVPRDGIKTAHGVMPFEAVAAALVESVNKLTADADKAVEVTGAIQNAGVLARIERARKVGTLLLDSRALAHPAWPDAEVRTPLLARLDARKDEATFAAEWFGPIAFVVATDSTAQSVELAGRIARTRGALTLSVYSTSEEVVDAAYEAALCGGVALSVNLTGGVFVNQSAAFSDFHGTGGNPAANASLTDAAFVANRFRVVQVRRHVPPREAAHV</sequence>
<dbReference type="Proteomes" id="UP000592780">
    <property type="component" value="Unassembled WGS sequence"/>
</dbReference>
<gene>
    <name evidence="4" type="ORF">HDG40_004883</name>
</gene>
<comment type="caution">
    <text evidence="4">The sequence shown here is derived from an EMBL/GenBank/DDBJ whole genome shotgun (WGS) entry which is preliminary data.</text>
</comment>
<evidence type="ECO:0000256" key="2">
    <source>
        <dbReference type="ARBA" id="ARBA00023027"/>
    </source>
</evidence>
<dbReference type="InterPro" id="IPR016163">
    <property type="entry name" value="Ald_DH_C"/>
</dbReference>
<dbReference type="SUPFAM" id="SSF53720">
    <property type="entry name" value="ALDH-like"/>
    <property type="match status" value="1"/>
</dbReference>
<dbReference type="PANTHER" id="PTHR42862:SF1">
    <property type="entry name" value="DELTA-1-PYRROLINE-5-CARBOXYLATE DEHYDROGENASE 2, ISOFORM A-RELATED"/>
    <property type="match status" value="1"/>
</dbReference>
<keyword evidence="1" id="KW-0560">Oxidoreductase</keyword>
<evidence type="ECO:0000259" key="3">
    <source>
        <dbReference type="Pfam" id="PF00171"/>
    </source>
</evidence>
<dbReference type="NCBIfam" id="TIGR02288">
    <property type="entry name" value="PaaN_2"/>
    <property type="match status" value="1"/>
</dbReference>
<dbReference type="GO" id="GO:0009898">
    <property type="term" value="C:cytoplasmic side of plasma membrane"/>
    <property type="evidence" value="ECO:0007669"/>
    <property type="project" value="TreeGrafter"/>
</dbReference>
<protein>
    <submittedName>
        <fullName evidence="4">Phenylacetic acid degradation protein paaN</fullName>
    </submittedName>
</protein>
<keyword evidence="2" id="KW-0520">NAD</keyword>
<organism evidence="4 5">
    <name type="scientific">Paraburkholderia atlantica</name>
    <dbReference type="NCBI Taxonomy" id="2654982"/>
    <lineage>
        <taxon>Bacteria</taxon>
        <taxon>Pseudomonadati</taxon>
        <taxon>Pseudomonadota</taxon>
        <taxon>Betaproteobacteria</taxon>
        <taxon>Burkholderiales</taxon>
        <taxon>Burkholderiaceae</taxon>
        <taxon>Paraburkholderia</taxon>
    </lineage>
</organism>
<dbReference type="InterPro" id="IPR050485">
    <property type="entry name" value="Proline_metab_enzyme"/>
</dbReference>
<dbReference type="OrthoDB" id="5288459at2"/>
<evidence type="ECO:0000256" key="1">
    <source>
        <dbReference type="ARBA" id="ARBA00023002"/>
    </source>
</evidence>
<accession>A0A7W8QB40</accession>
<dbReference type="Gene3D" id="3.40.605.10">
    <property type="entry name" value="Aldehyde Dehydrogenase, Chain A, domain 1"/>
    <property type="match status" value="1"/>
</dbReference>
<evidence type="ECO:0000313" key="5">
    <source>
        <dbReference type="Proteomes" id="UP000592780"/>
    </source>
</evidence>
<dbReference type="InterPro" id="IPR015590">
    <property type="entry name" value="Aldehyde_DH_dom"/>
</dbReference>
<dbReference type="RefSeq" id="WP_018436628.1">
    <property type="nucleotide sequence ID" value="NZ_JACHDD010000008.1"/>
</dbReference>